<evidence type="ECO:0000256" key="1">
    <source>
        <dbReference type="ARBA" id="ARBA00004536"/>
    </source>
</evidence>
<dbReference type="Pfam" id="PF10226">
    <property type="entry name" value="CCDC85"/>
    <property type="match status" value="1"/>
</dbReference>
<keyword evidence="3" id="KW-0965">Cell junction</keyword>
<protein>
    <submittedName>
        <fullName evidence="7">EOG090X06T3</fullName>
    </submittedName>
</protein>
<comment type="subcellular location">
    <subcellularLocation>
        <location evidence="1">Cell junction</location>
        <location evidence="1">Adherens junction</location>
    </subcellularLocation>
</comment>
<name>A0A9N6WR65_9CRUS</name>
<dbReference type="AlphaFoldDB" id="A0A9N6WR65"/>
<feature type="compositionally biased region" description="Polar residues" evidence="6">
    <location>
        <begin position="8"/>
        <end position="33"/>
    </location>
</feature>
<evidence type="ECO:0000256" key="4">
    <source>
        <dbReference type="ARBA" id="ARBA00023054"/>
    </source>
</evidence>
<feature type="region of interest" description="Disordered" evidence="6">
    <location>
        <begin position="300"/>
        <end position="319"/>
    </location>
</feature>
<comment type="similarity">
    <text evidence="2">Belongs to the CCDC85 family.</text>
</comment>
<reference evidence="7" key="1">
    <citation type="submission" date="2021-04" db="EMBL/GenBank/DDBJ databases">
        <authorList>
            <person name="Cornetti L."/>
        </authorList>
    </citation>
    <scope>NUCLEOTIDE SEQUENCE</scope>
</reference>
<feature type="compositionally biased region" description="Pro residues" evidence="6">
    <location>
        <begin position="273"/>
        <end position="284"/>
    </location>
</feature>
<feature type="region of interest" description="Disordered" evidence="6">
    <location>
        <begin position="1"/>
        <end position="42"/>
    </location>
</feature>
<keyword evidence="4 5" id="KW-0175">Coiled coil</keyword>
<dbReference type="EMBL" id="OC988890">
    <property type="protein sequence ID" value="CAG4645545.1"/>
    <property type="molecule type" value="Genomic_DNA"/>
</dbReference>
<evidence type="ECO:0000256" key="2">
    <source>
        <dbReference type="ARBA" id="ARBA00009052"/>
    </source>
</evidence>
<feature type="region of interest" description="Disordered" evidence="6">
    <location>
        <begin position="204"/>
        <end position="234"/>
    </location>
</feature>
<dbReference type="PANTHER" id="PTHR13546:SF15">
    <property type="entry name" value="CCDC85"/>
    <property type="match status" value="1"/>
</dbReference>
<accession>A0A9N6WR65</accession>
<evidence type="ECO:0000256" key="5">
    <source>
        <dbReference type="SAM" id="Coils"/>
    </source>
</evidence>
<organism evidence="7">
    <name type="scientific">Lynceus sp. MCZ IZ 141354</name>
    <dbReference type="NCBI Taxonomy" id="1930659"/>
    <lineage>
        <taxon>Eukaryota</taxon>
        <taxon>Metazoa</taxon>
        <taxon>Ecdysozoa</taxon>
        <taxon>Arthropoda</taxon>
        <taxon>Crustacea</taxon>
        <taxon>Branchiopoda</taxon>
        <taxon>Diplostraca</taxon>
        <taxon>Laevicaudata</taxon>
        <taxon>Lynceidae</taxon>
        <taxon>Lynceus</taxon>
    </lineage>
</organism>
<feature type="coiled-coil region" evidence="5">
    <location>
        <begin position="74"/>
        <end position="101"/>
    </location>
</feature>
<feature type="compositionally biased region" description="Polar residues" evidence="6">
    <location>
        <begin position="220"/>
        <end position="234"/>
    </location>
</feature>
<evidence type="ECO:0000256" key="3">
    <source>
        <dbReference type="ARBA" id="ARBA00022949"/>
    </source>
</evidence>
<sequence>MAYRSGDQRQTPNPTYNPHLTLPKTQSAPSINPASAPLRPDGAPEEVRIMKEEELVRLGAPVLARRLVDHQGRIAAHSSELKNLKLAYQRLQEDNQELRDLCCFLDDDRQKGRKLAREWQRFGRYTASVMRQEVANYQTKLRQLETRQQELVKDNVDLKELCLYLDEERTDIQKSPCSNCGTLPVVSQDPVSLATIMTQNLHPHMNSAARDDGDGSSSGTITDELTTRGSGRVQRSQLTEQLLQYTKSLETRVSQLEEELQSSKKSSKAADPPSKPRPQRPPPYGAMHHQRAIELGIRTDDSSSLTSEEGPSGSRPEAVSQALRILQIRELVESSSQQLPMNQMGRPLRLTSATRGLLTPNSELDDDSSESMGAELGEGERALVHAMCNVVWRKLEEAPSV</sequence>
<feature type="coiled-coil region" evidence="5">
    <location>
        <begin position="127"/>
        <end position="161"/>
    </location>
</feature>
<dbReference type="GO" id="GO:0005912">
    <property type="term" value="C:adherens junction"/>
    <property type="evidence" value="ECO:0007669"/>
    <property type="project" value="UniProtKB-SubCell"/>
</dbReference>
<evidence type="ECO:0000313" key="7">
    <source>
        <dbReference type="EMBL" id="CAG4645545.1"/>
    </source>
</evidence>
<evidence type="ECO:0000256" key="6">
    <source>
        <dbReference type="SAM" id="MobiDB-lite"/>
    </source>
</evidence>
<proteinExistence type="inferred from homology"/>
<feature type="region of interest" description="Disordered" evidence="6">
    <location>
        <begin position="254"/>
        <end position="286"/>
    </location>
</feature>
<dbReference type="InterPro" id="IPR019359">
    <property type="entry name" value="CCDC85"/>
</dbReference>
<dbReference type="PANTHER" id="PTHR13546">
    <property type="entry name" value="RE60986P"/>
    <property type="match status" value="1"/>
</dbReference>
<gene>
    <name evidence="7" type="primary">EOG090X06T3</name>
</gene>